<dbReference type="EMBL" id="DRIG01000023">
    <property type="protein sequence ID" value="HEC77867.1"/>
    <property type="molecule type" value="Genomic_DNA"/>
</dbReference>
<evidence type="ECO:0000313" key="3">
    <source>
        <dbReference type="Proteomes" id="UP000885826"/>
    </source>
</evidence>
<proteinExistence type="predicted"/>
<name>A0A9C9EL19_UNCW3</name>
<accession>A0A9C9EL19</accession>
<dbReference type="InterPro" id="IPR025965">
    <property type="entry name" value="FlgD/Vpr_Ig-like"/>
</dbReference>
<dbReference type="AlphaFoldDB" id="A0A9C9EL19"/>
<reference evidence="2" key="1">
    <citation type="journal article" date="2020" name="mSystems">
        <title>Genome- and Community-Level Interaction Insights into Carbon Utilization and Element Cycling Functions of Hydrothermarchaeota in Hydrothermal Sediment.</title>
        <authorList>
            <person name="Zhou Z."/>
            <person name="Liu Y."/>
            <person name="Xu W."/>
            <person name="Pan J."/>
            <person name="Luo Z.H."/>
            <person name="Li M."/>
        </authorList>
    </citation>
    <scope>NUCLEOTIDE SEQUENCE</scope>
    <source>
        <strain evidence="2">HyVt-388</strain>
    </source>
</reference>
<organism evidence="2 3">
    <name type="scientific">candidate division WOR-3 bacterium</name>
    <dbReference type="NCBI Taxonomy" id="2052148"/>
    <lineage>
        <taxon>Bacteria</taxon>
        <taxon>Bacteria division WOR-3</taxon>
    </lineage>
</organism>
<dbReference type="Proteomes" id="UP000885826">
    <property type="component" value="Unassembled WGS sequence"/>
</dbReference>
<dbReference type="Pfam" id="PF13860">
    <property type="entry name" value="FlgD_ig"/>
    <property type="match status" value="1"/>
</dbReference>
<dbReference type="InterPro" id="IPR026444">
    <property type="entry name" value="Secre_tail"/>
</dbReference>
<dbReference type="Gene3D" id="2.60.40.4070">
    <property type="match status" value="1"/>
</dbReference>
<comment type="caution">
    <text evidence="2">The sequence shown here is derived from an EMBL/GenBank/DDBJ whole genome shotgun (WGS) entry which is preliminary data.</text>
</comment>
<dbReference type="SUPFAM" id="SSF63829">
    <property type="entry name" value="Calcium-dependent phosphotriesterase"/>
    <property type="match status" value="1"/>
</dbReference>
<evidence type="ECO:0000313" key="2">
    <source>
        <dbReference type="EMBL" id="HEC77867.1"/>
    </source>
</evidence>
<feature type="domain" description="FlgD/Vpr Ig-like" evidence="1">
    <location>
        <begin position="295"/>
        <end position="354"/>
    </location>
</feature>
<evidence type="ECO:0000259" key="1">
    <source>
        <dbReference type="Pfam" id="PF13860"/>
    </source>
</evidence>
<dbReference type="NCBIfam" id="TIGR04183">
    <property type="entry name" value="Por_Secre_tail"/>
    <property type="match status" value="1"/>
</dbReference>
<sequence>MKKLIVFFCFICIALGEWHQSKEFTLPKGLQVNDLAISNTGELWILSSSSILKYETAADAPFYIRDFENGKVLAVYDNTVYIIDQANRLYSLDLVKEEMKRALNTSLNITNQIVVVPVEEKPFLVIREANRLSFILNDNRVGSINTVAEKISMIPTGDYGNSQTPFYTLSNNRISAWAGGTFTNPDAYTENPLYSTSSGILDFTADRNGNLYILFSDSIVVLQPNGKYRKKISIDNVPMNSKILTDPTNNNVVIFNRRLNSLKILTGIQKNDSREIIVLNNNQPNPVDNYTEIEFSINQPLNLTLTIYNLIGEPVKVIASGRYSKGTHRAVWRADDENGNLVPNGIYFYRLESNKGVAIRQLIVLR</sequence>
<protein>
    <submittedName>
        <fullName evidence="2">T9SS type A sorting domain-containing protein</fullName>
    </submittedName>
</protein>
<gene>
    <name evidence="2" type="ORF">ENI34_01825</name>
</gene>